<name>A0ABP0LAP4_9DINO</name>
<comment type="caution">
    <text evidence="1">The sequence shown here is derived from an EMBL/GenBank/DDBJ whole genome shotgun (WGS) entry which is preliminary data.</text>
</comment>
<keyword evidence="2" id="KW-1185">Reference proteome</keyword>
<evidence type="ECO:0000313" key="2">
    <source>
        <dbReference type="Proteomes" id="UP001642464"/>
    </source>
</evidence>
<proteinExistence type="predicted"/>
<accession>A0ABP0LAP4</accession>
<evidence type="ECO:0000313" key="1">
    <source>
        <dbReference type="EMBL" id="CAK9035841.1"/>
    </source>
</evidence>
<dbReference type="Proteomes" id="UP001642464">
    <property type="component" value="Unassembled WGS sequence"/>
</dbReference>
<protein>
    <submittedName>
        <fullName evidence="1">Intraflagellar transport protein 52-like</fullName>
    </submittedName>
</protein>
<dbReference type="EMBL" id="CAXAMM010015247">
    <property type="protein sequence ID" value="CAK9035841.1"/>
    <property type="molecule type" value="Genomic_DNA"/>
</dbReference>
<sequence length="145" mass="16466">MSMYNQPSVNSPYARPYMSNHLCFQDRLRKEFYGSVPKELLPQVDAPLKEASRKRFGLPPSGSAPNLMLAQERFPKGGFNRMNNDSSGFSRSFGFGGWSGSGGLNSFHRQYFGPVNRPEDERSMDFRHPLLSQKLERMRASCLPP</sequence>
<organism evidence="1 2">
    <name type="scientific">Durusdinium trenchii</name>
    <dbReference type="NCBI Taxonomy" id="1381693"/>
    <lineage>
        <taxon>Eukaryota</taxon>
        <taxon>Sar</taxon>
        <taxon>Alveolata</taxon>
        <taxon>Dinophyceae</taxon>
        <taxon>Suessiales</taxon>
        <taxon>Symbiodiniaceae</taxon>
        <taxon>Durusdinium</taxon>
    </lineage>
</organism>
<gene>
    <name evidence="1" type="ORF">SCF082_LOCUS21480</name>
</gene>
<reference evidence="1 2" key="1">
    <citation type="submission" date="2024-02" db="EMBL/GenBank/DDBJ databases">
        <authorList>
            <person name="Chen Y."/>
            <person name="Shah S."/>
            <person name="Dougan E. K."/>
            <person name="Thang M."/>
            <person name="Chan C."/>
        </authorList>
    </citation>
    <scope>NUCLEOTIDE SEQUENCE [LARGE SCALE GENOMIC DNA]</scope>
</reference>